<accession>A0A161XL95</accession>
<dbReference type="GeneID" id="78016045"/>
<name>A0A161XL95_NODSP</name>
<proteinExistence type="predicted"/>
<dbReference type="Proteomes" id="UP000076555">
    <property type="component" value="Unassembled WGS sequence"/>
</dbReference>
<gene>
    <name evidence="1" type="ORF">A2T98_07040</name>
</gene>
<evidence type="ECO:0000313" key="1">
    <source>
        <dbReference type="EMBL" id="KZL50541.1"/>
    </source>
</evidence>
<organism evidence="1 2">
    <name type="scientific">Nodularia spumigena CENA596</name>
    <dbReference type="NCBI Taxonomy" id="1819295"/>
    <lineage>
        <taxon>Bacteria</taxon>
        <taxon>Bacillati</taxon>
        <taxon>Cyanobacteriota</taxon>
        <taxon>Cyanophyceae</taxon>
        <taxon>Nostocales</taxon>
        <taxon>Nodulariaceae</taxon>
        <taxon>Nodularia</taxon>
    </lineage>
</organism>
<protein>
    <submittedName>
        <fullName evidence="1">Cyclic nucleotide-binding protein</fullName>
    </submittedName>
</protein>
<dbReference type="RefSeq" id="WP_006195323.1">
    <property type="nucleotide sequence ID" value="NZ_CAWMRI010000080.1"/>
</dbReference>
<evidence type="ECO:0000313" key="2">
    <source>
        <dbReference type="Proteomes" id="UP000076555"/>
    </source>
</evidence>
<comment type="caution">
    <text evidence="1">The sequence shown here is derived from an EMBL/GenBank/DDBJ whole genome shotgun (WGS) entry which is preliminary data.</text>
</comment>
<reference evidence="1 2" key="1">
    <citation type="submission" date="2016-04" db="EMBL/GenBank/DDBJ databases">
        <title>Draft Genome Assembly of the Bloom-forming Cyanobacterium Nodularia spumigena Strain CENA596 in Shrimp Production Ponds.</title>
        <authorList>
            <person name="Popin R.V."/>
            <person name="Rigonato J."/>
            <person name="Abreu V.A."/>
            <person name="Andreote A.P."/>
            <person name="Silveira S.B."/>
            <person name="Odebrecht C."/>
            <person name="Fiore M.F."/>
        </authorList>
    </citation>
    <scope>NUCLEOTIDE SEQUENCE [LARGE SCALE GENOMIC DNA]</scope>
    <source>
        <strain evidence="1 2">CENA596</strain>
    </source>
</reference>
<dbReference type="OrthoDB" id="530633at2"/>
<dbReference type="EMBL" id="LWAJ01000080">
    <property type="protein sequence ID" value="KZL50541.1"/>
    <property type="molecule type" value="Genomic_DNA"/>
</dbReference>
<dbReference type="AlphaFoldDB" id="A0A161XL95"/>
<sequence length="35" mass="3895">MQATLAQLSQIIVFAGLEIADKVKLQPYTQVQGYQ</sequence>